<reference evidence="11 12" key="1">
    <citation type="journal article" date="2013" name="Curr. Biol.">
        <title>The Genome of the Foraminiferan Reticulomyxa filosa.</title>
        <authorList>
            <person name="Glockner G."/>
            <person name="Hulsmann N."/>
            <person name="Schleicher M."/>
            <person name="Noegel A.A."/>
            <person name="Eichinger L."/>
            <person name="Gallinger C."/>
            <person name="Pawlowski J."/>
            <person name="Sierra R."/>
            <person name="Euteneuer U."/>
            <person name="Pillet L."/>
            <person name="Moustafa A."/>
            <person name="Platzer M."/>
            <person name="Groth M."/>
            <person name="Szafranski K."/>
            <person name="Schliwa M."/>
        </authorList>
    </citation>
    <scope>NUCLEOTIDE SEQUENCE [LARGE SCALE GENOMIC DNA]</scope>
</reference>
<keyword evidence="5 7" id="KW-0949">S-adenosyl-L-methionine</keyword>
<feature type="compositionally biased region" description="Basic and acidic residues" evidence="8">
    <location>
        <begin position="401"/>
        <end position="419"/>
    </location>
</feature>
<comment type="similarity">
    <text evidence="7">Belongs to the class I-like SAM-binding methyltransferase superfamily. RsmB/NOP family.</text>
</comment>
<comment type="subcellular location">
    <subcellularLocation>
        <location evidence="1">Nucleus</location>
        <location evidence="1">Nucleolus</location>
    </subcellularLocation>
</comment>
<proteinExistence type="inferred from homology"/>
<evidence type="ECO:0000313" key="11">
    <source>
        <dbReference type="EMBL" id="ETO29010.1"/>
    </source>
</evidence>
<dbReference type="GO" id="GO:0005730">
    <property type="term" value="C:nucleolus"/>
    <property type="evidence" value="ECO:0007669"/>
    <property type="project" value="UniProtKB-SubCell"/>
</dbReference>
<evidence type="ECO:0000256" key="8">
    <source>
        <dbReference type="SAM" id="MobiDB-lite"/>
    </source>
</evidence>
<protein>
    <submittedName>
        <fullName evidence="11">Nucleolar protein</fullName>
    </submittedName>
</protein>
<dbReference type="PANTHER" id="PTHR22807">
    <property type="entry name" value="NOP2 YEAST -RELATED NOL1/NOP2/FMU SUN DOMAIN-CONTAINING"/>
    <property type="match status" value="1"/>
</dbReference>
<feature type="binding site" evidence="7">
    <location>
        <position position="716"/>
    </location>
    <ligand>
        <name>S-adenosyl-L-methionine</name>
        <dbReference type="ChEBI" id="CHEBI:59789"/>
    </ligand>
</feature>
<dbReference type="Gene3D" id="3.30.70.1170">
    <property type="entry name" value="Sun protein, domain 3"/>
    <property type="match status" value="1"/>
</dbReference>
<evidence type="ECO:0000256" key="6">
    <source>
        <dbReference type="ARBA" id="ARBA00022884"/>
    </source>
</evidence>
<evidence type="ECO:0000256" key="3">
    <source>
        <dbReference type="ARBA" id="ARBA00022603"/>
    </source>
</evidence>
<feature type="compositionally biased region" description="Acidic residues" evidence="8">
    <location>
        <begin position="326"/>
        <end position="346"/>
    </location>
</feature>
<feature type="binding site" evidence="7">
    <location>
        <position position="698"/>
    </location>
    <ligand>
        <name>S-adenosyl-L-methionine</name>
        <dbReference type="ChEBI" id="CHEBI:59789"/>
    </ligand>
</feature>
<dbReference type="PROSITE" id="PS51686">
    <property type="entry name" value="SAM_MT_RSMB_NOP"/>
    <property type="match status" value="1"/>
</dbReference>
<evidence type="ECO:0000259" key="10">
    <source>
        <dbReference type="PROSITE" id="PS51686"/>
    </source>
</evidence>
<dbReference type="GO" id="GO:0003723">
    <property type="term" value="F:RNA binding"/>
    <property type="evidence" value="ECO:0007669"/>
    <property type="project" value="UniProtKB-UniRule"/>
</dbReference>
<dbReference type="PRINTS" id="PR02012">
    <property type="entry name" value="RCMTNOP2"/>
</dbReference>
<dbReference type="InterPro" id="IPR029058">
    <property type="entry name" value="AB_hydrolase_fold"/>
</dbReference>
<keyword evidence="9" id="KW-0472">Membrane</keyword>
<dbReference type="GO" id="GO:0009383">
    <property type="term" value="F:rRNA (cytosine-C5-)-methyltransferase activity"/>
    <property type="evidence" value="ECO:0007669"/>
    <property type="project" value="TreeGrafter"/>
</dbReference>
<evidence type="ECO:0000256" key="5">
    <source>
        <dbReference type="ARBA" id="ARBA00022691"/>
    </source>
</evidence>
<feature type="region of interest" description="Disordered" evidence="8">
    <location>
        <begin position="860"/>
        <end position="924"/>
    </location>
</feature>
<feature type="domain" description="SAM-dependent MTase RsmB/NOP-type" evidence="10">
    <location>
        <begin position="555"/>
        <end position="839"/>
    </location>
</feature>
<keyword evidence="4 7" id="KW-0808">Transferase</keyword>
<evidence type="ECO:0000256" key="9">
    <source>
        <dbReference type="SAM" id="Phobius"/>
    </source>
</evidence>
<dbReference type="Proteomes" id="UP000023152">
    <property type="component" value="Unassembled WGS sequence"/>
</dbReference>
<feature type="region of interest" description="Disordered" evidence="8">
    <location>
        <begin position="314"/>
        <end position="433"/>
    </location>
</feature>
<evidence type="ECO:0000256" key="1">
    <source>
        <dbReference type="ARBA" id="ARBA00004604"/>
    </source>
</evidence>
<keyword evidence="9" id="KW-0812">Transmembrane</keyword>
<dbReference type="NCBIfam" id="TIGR00446">
    <property type="entry name" value="nop2p"/>
    <property type="match status" value="1"/>
</dbReference>
<feature type="compositionally biased region" description="Basic and acidic residues" evidence="8">
    <location>
        <begin position="366"/>
        <end position="394"/>
    </location>
</feature>
<dbReference type="Gene3D" id="3.40.50.1820">
    <property type="entry name" value="alpha/beta hydrolase"/>
    <property type="match status" value="1"/>
</dbReference>
<gene>
    <name evidence="11" type="ORF">RFI_08115</name>
</gene>
<dbReference type="InterPro" id="IPR023273">
    <property type="entry name" value="RCMT_NOP2"/>
</dbReference>
<feature type="compositionally biased region" description="Polar residues" evidence="8">
    <location>
        <begin position="915"/>
        <end position="924"/>
    </location>
</feature>
<dbReference type="PRINTS" id="PR02008">
    <property type="entry name" value="RCMTFAMILY"/>
</dbReference>
<dbReference type="InterPro" id="IPR049560">
    <property type="entry name" value="MeTrfase_RsmB-F_NOP2_cat"/>
</dbReference>
<dbReference type="GO" id="GO:0070475">
    <property type="term" value="P:rRNA base methylation"/>
    <property type="evidence" value="ECO:0007669"/>
    <property type="project" value="TreeGrafter"/>
</dbReference>
<dbReference type="InterPro" id="IPR029063">
    <property type="entry name" value="SAM-dependent_MTases_sf"/>
</dbReference>
<feature type="region of interest" description="Disordered" evidence="8">
    <location>
        <begin position="53"/>
        <end position="77"/>
    </location>
</feature>
<evidence type="ECO:0000256" key="7">
    <source>
        <dbReference type="PROSITE-ProRule" id="PRU01023"/>
    </source>
</evidence>
<feature type="transmembrane region" description="Helical" evidence="9">
    <location>
        <begin position="214"/>
        <end position="231"/>
    </location>
</feature>
<dbReference type="FunFam" id="3.30.70.1170:FF:000009">
    <property type="entry name" value="Nucleolar protein-like"/>
    <property type="match status" value="1"/>
</dbReference>
<dbReference type="SUPFAM" id="SSF53474">
    <property type="entry name" value="alpha/beta-Hydrolases"/>
    <property type="match status" value="1"/>
</dbReference>
<evidence type="ECO:0000256" key="4">
    <source>
        <dbReference type="ARBA" id="ARBA00022679"/>
    </source>
</evidence>
<keyword evidence="2" id="KW-0690">Ribosome biogenesis</keyword>
<keyword evidence="9" id="KW-1133">Transmembrane helix</keyword>
<dbReference type="Gene3D" id="3.40.50.150">
    <property type="entry name" value="Vaccinia Virus protein VP39"/>
    <property type="match status" value="1"/>
</dbReference>
<dbReference type="InterPro" id="IPR001678">
    <property type="entry name" value="MeTrfase_RsmB-F_NOP2_dom"/>
</dbReference>
<keyword evidence="6 7" id="KW-0694">RNA-binding</keyword>
<feature type="active site" description="Nucleophile" evidence="7">
    <location>
        <position position="769"/>
    </location>
</feature>
<sequence length="924" mass="104429">MARMFASLNYITVTFDMRGVNKSSGQCSWTGHDEVEDVCSVARYVQAHLRTEEGSLKDKDKDKDQSEEKHEEKSEKAQVNEDKCKIVVIGSSAGAPIAGSAVHELVTQEIANVVAYIGIGYPFGVMASVIFGGHYKNIIGLKDLPKLFIQGDSDGFTSPQTLKKTVSSCNSEVVIVEGGIGHFELEGSAYDDVIVDHICSFLSNKLINKLKQNFLLLMFSFFIPLFFLTQTHQRGSKKKKIVENIIMLAKKAVKRTLSNPTVPPSKKSKVQASTAVDSFLSDDEGFEEVGTDVKEQDIPAMDNDIDDMIQQSLEKESNGNSHKNEEEEEEEINEGLEEKEEEEDEDQMRMGSFEAETDEFELLLQPKRDATGKGGEKKKESSKTRKDDKFHLSDSEDSEHDNENAEYRKAKRKEQGMDNDKEEEEEEEEEEELLDIEKQAKEEDMLQEQIKSDVKEDWKYMIDTHSARKKTYFIFPSKKKLIEEKNSPMDLKLLKKRIQDLIEILCNFKQLRDGNHSRKEYMSVLSHSMARYYGYSLDLMNLLLTIFPPNECMAFVESNEKTRPLTIRCNTLKCRRRELAKNLIERGVNLDPLAEWTKEGLTVIDTQVPIGATPEYLAGYYMVQSAASLLPVMALDVRPGQMVLDVAAAPGGKSTHIGQLMKNSGTLVCNDSNRERLKAVFGNIHRMGINNSIIINEDGRRLHHRFHAVFDRVLLDAPCSCIGVISRDPQIKHNKTFKDITTQCTLQQELILSAIDCLRPGGILVYSTCSISIHENESVVQFALTNRPVRIIETGLSFGVSGFTRFKHFQFHPSMKLTKRYYPHTHNMDGFFVAKLQKTDKAKHGSDKVTLTDTLIADKKSTNKTNGHSKPQDKAKSRSASATQRKKQRTYTKSPKSFTKNAKPNKSAKKNAKKQLSTNDESDE</sequence>
<name>X6NRV3_RETFI</name>
<evidence type="ECO:0000313" key="12">
    <source>
        <dbReference type="Proteomes" id="UP000023152"/>
    </source>
</evidence>
<accession>X6NRV3</accession>
<dbReference type="OrthoDB" id="427002at2759"/>
<evidence type="ECO:0000256" key="2">
    <source>
        <dbReference type="ARBA" id="ARBA00022517"/>
    </source>
</evidence>
<dbReference type="CDD" id="cd02440">
    <property type="entry name" value="AdoMet_MTases"/>
    <property type="match status" value="1"/>
</dbReference>
<dbReference type="GO" id="GO:0000470">
    <property type="term" value="P:maturation of LSU-rRNA"/>
    <property type="evidence" value="ECO:0007669"/>
    <property type="project" value="TreeGrafter"/>
</dbReference>
<dbReference type="Pfam" id="PF01189">
    <property type="entry name" value="Methyltr_RsmB-F"/>
    <property type="match status" value="1"/>
</dbReference>
<organism evidence="11 12">
    <name type="scientific">Reticulomyxa filosa</name>
    <dbReference type="NCBI Taxonomy" id="46433"/>
    <lineage>
        <taxon>Eukaryota</taxon>
        <taxon>Sar</taxon>
        <taxon>Rhizaria</taxon>
        <taxon>Retaria</taxon>
        <taxon>Foraminifera</taxon>
        <taxon>Monothalamids</taxon>
        <taxon>Reticulomyxidae</taxon>
        <taxon>Reticulomyxa</taxon>
    </lineage>
</organism>
<dbReference type="InterPro" id="IPR023267">
    <property type="entry name" value="RCMT"/>
</dbReference>
<feature type="binding site" evidence="7">
    <location>
        <begin position="647"/>
        <end position="653"/>
    </location>
    <ligand>
        <name>S-adenosyl-L-methionine</name>
        <dbReference type="ChEBI" id="CHEBI:59789"/>
    </ligand>
</feature>
<feature type="compositionally biased region" description="Acidic residues" evidence="8">
    <location>
        <begin position="420"/>
        <end position="433"/>
    </location>
</feature>
<dbReference type="EMBL" id="ASPP01006318">
    <property type="protein sequence ID" value="ETO29010.1"/>
    <property type="molecule type" value="Genomic_DNA"/>
</dbReference>
<comment type="caution">
    <text evidence="11">The sequence shown here is derived from an EMBL/GenBank/DDBJ whole genome shotgun (WGS) entry which is preliminary data.</text>
</comment>
<keyword evidence="12" id="KW-1185">Reference proteome</keyword>
<keyword evidence="3 7" id="KW-0489">Methyltransferase</keyword>
<dbReference type="PANTHER" id="PTHR22807:SF30">
    <property type="entry name" value="28S RRNA (CYTOSINE(4447)-C(5))-METHYLTRANSFERASE-RELATED"/>
    <property type="match status" value="1"/>
</dbReference>
<dbReference type="InterPro" id="IPR011023">
    <property type="entry name" value="Nop2p"/>
</dbReference>
<feature type="binding site" evidence="7">
    <location>
        <position position="671"/>
    </location>
    <ligand>
        <name>S-adenosyl-L-methionine</name>
        <dbReference type="ChEBI" id="CHEBI:59789"/>
    </ligand>
</feature>
<feature type="compositionally biased region" description="Basic and acidic residues" evidence="8">
    <location>
        <begin position="314"/>
        <end position="325"/>
    </location>
</feature>
<dbReference type="SUPFAM" id="SSF53335">
    <property type="entry name" value="S-adenosyl-L-methionine-dependent methyltransferases"/>
    <property type="match status" value="1"/>
</dbReference>
<dbReference type="AlphaFoldDB" id="X6NRV3"/>